<reference evidence="5" key="1">
    <citation type="submission" date="2025-08" db="UniProtKB">
        <authorList>
            <consortium name="Ensembl"/>
        </authorList>
    </citation>
    <scope>IDENTIFICATION</scope>
</reference>
<organism evidence="5 6">
    <name type="scientific">Laticauda laticaudata</name>
    <name type="common">Blue-ringed sea krait</name>
    <name type="synonym">Blue-lipped sea krait</name>
    <dbReference type="NCBI Taxonomy" id="8630"/>
    <lineage>
        <taxon>Eukaryota</taxon>
        <taxon>Metazoa</taxon>
        <taxon>Chordata</taxon>
        <taxon>Craniata</taxon>
        <taxon>Vertebrata</taxon>
        <taxon>Euteleostomi</taxon>
        <taxon>Lepidosauria</taxon>
        <taxon>Squamata</taxon>
        <taxon>Bifurcata</taxon>
        <taxon>Unidentata</taxon>
        <taxon>Episquamata</taxon>
        <taxon>Toxicofera</taxon>
        <taxon>Serpentes</taxon>
        <taxon>Colubroidea</taxon>
        <taxon>Elapidae</taxon>
        <taxon>Laticaudinae</taxon>
        <taxon>Laticauda</taxon>
    </lineage>
</organism>
<dbReference type="Ensembl" id="ENSLLTT00000003953.1">
    <property type="protein sequence ID" value="ENSLLTP00000003795.1"/>
    <property type="gene ID" value="ENSLLTG00000002844.1"/>
</dbReference>
<comment type="subcellular location">
    <subcellularLocation>
        <location evidence="1">Nucleus</location>
    </subcellularLocation>
</comment>
<evidence type="ECO:0000256" key="2">
    <source>
        <dbReference type="ARBA" id="ARBA00006634"/>
    </source>
</evidence>
<dbReference type="InterPro" id="IPR031530">
    <property type="entry name" value="UPF0688"/>
</dbReference>
<evidence type="ECO:0000313" key="6">
    <source>
        <dbReference type="Proteomes" id="UP000694406"/>
    </source>
</evidence>
<dbReference type="PANTHER" id="PTHR28491">
    <property type="entry name" value="UPF0688 PROTEIN C1ORF174"/>
    <property type="match status" value="1"/>
</dbReference>
<evidence type="ECO:0008006" key="7">
    <source>
        <dbReference type="Google" id="ProtNLM"/>
    </source>
</evidence>
<sequence>FASNLTECRITRVRRNLGGLLAQPPAQARDPITIPDKWLSSLFLKSSRGGTATASADNLPSTDGLFSPIGNLLLVSGVLDGLFLLLLPQGPSQNGTSRRPSKKPRCERKRGPRQKAGSQVGPANEAPLGASTLDLEVRLQSEEKGPSEDPQDVADKNREPRRTELFRPHLPQKAEEGKDQDEGEETNTGGTSTSVQMEPEEASSQIGELDNSVFLNEDSNQPLPMDRFFGSVAFTQDLPPACFSRTNTSRREFRRMHFIAKEEEEESGEEVA</sequence>
<dbReference type="Pfam" id="PF15772">
    <property type="entry name" value="UPF0688"/>
    <property type="match status" value="1"/>
</dbReference>
<comment type="similarity">
    <text evidence="2">Belongs to the UPF0688 family.</text>
</comment>
<dbReference type="PANTHER" id="PTHR28491:SF1">
    <property type="entry name" value="UPF0688 PROTEIN C1ORF174"/>
    <property type="match status" value="1"/>
</dbReference>
<dbReference type="GO" id="GO:0005634">
    <property type="term" value="C:nucleus"/>
    <property type="evidence" value="ECO:0007669"/>
    <property type="project" value="UniProtKB-SubCell"/>
</dbReference>
<feature type="compositionally biased region" description="Basic residues" evidence="4">
    <location>
        <begin position="99"/>
        <end position="113"/>
    </location>
</feature>
<dbReference type="GeneTree" id="ENSGT01030000236082"/>
<evidence type="ECO:0000313" key="5">
    <source>
        <dbReference type="Ensembl" id="ENSLLTP00000003795.1"/>
    </source>
</evidence>
<dbReference type="AlphaFoldDB" id="A0A8C5RJV4"/>
<evidence type="ECO:0000256" key="1">
    <source>
        <dbReference type="ARBA" id="ARBA00004123"/>
    </source>
</evidence>
<keyword evidence="3" id="KW-0539">Nucleus</keyword>
<protein>
    <recommendedName>
        <fullName evidence="7">CA174 protein</fullName>
    </recommendedName>
</protein>
<feature type="compositionally biased region" description="Polar residues" evidence="4">
    <location>
        <begin position="192"/>
        <end position="206"/>
    </location>
</feature>
<evidence type="ECO:0000256" key="4">
    <source>
        <dbReference type="SAM" id="MobiDB-lite"/>
    </source>
</evidence>
<keyword evidence="6" id="KW-1185">Reference proteome</keyword>
<feature type="region of interest" description="Disordered" evidence="4">
    <location>
        <begin position="89"/>
        <end position="208"/>
    </location>
</feature>
<proteinExistence type="inferred from homology"/>
<dbReference type="Proteomes" id="UP000694406">
    <property type="component" value="Unplaced"/>
</dbReference>
<reference evidence="5" key="2">
    <citation type="submission" date="2025-09" db="UniProtKB">
        <authorList>
            <consortium name="Ensembl"/>
        </authorList>
    </citation>
    <scope>IDENTIFICATION</scope>
</reference>
<feature type="compositionally biased region" description="Basic and acidic residues" evidence="4">
    <location>
        <begin position="135"/>
        <end position="177"/>
    </location>
</feature>
<evidence type="ECO:0000256" key="3">
    <source>
        <dbReference type="ARBA" id="ARBA00023242"/>
    </source>
</evidence>
<accession>A0A8C5RJV4</accession>
<name>A0A8C5RJV4_LATLA</name>